<gene>
    <name evidence="2" type="ORF">ACFOUV_07945</name>
</gene>
<dbReference type="Proteomes" id="UP001595772">
    <property type="component" value="Unassembled WGS sequence"/>
</dbReference>
<protein>
    <recommendedName>
        <fullName evidence="4">Cytosolic protein</fullName>
    </recommendedName>
</protein>
<name>A0ABV8GXV5_9BACI</name>
<keyword evidence="3" id="KW-1185">Reference proteome</keyword>
<comment type="caution">
    <text evidence="2">The sequence shown here is derived from an EMBL/GenBank/DDBJ whole genome shotgun (WGS) entry which is preliminary data.</text>
</comment>
<feature type="region of interest" description="Disordered" evidence="1">
    <location>
        <begin position="1"/>
        <end position="88"/>
    </location>
</feature>
<sequence>MRKEKQPYSDFPNVNQQHNQLIPEEFPEGSYGSAINKDEKVTGKSEPWTEGQYRDSAFVFPDKNQHEGLPRQADGSHPTDDEKDKLGD</sequence>
<organism evidence="2 3">
    <name type="scientific">Oceanobacillus longus</name>
    <dbReference type="NCBI Taxonomy" id="930120"/>
    <lineage>
        <taxon>Bacteria</taxon>
        <taxon>Bacillati</taxon>
        <taxon>Bacillota</taxon>
        <taxon>Bacilli</taxon>
        <taxon>Bacillales</taxon>
        <taxon>Bacillaceae</taxon>
        <taxon>Oceanobacillus</taxon>
    </lineage>
</organism>
<feature type="compositionally biased region" description="Basic and acidic residues" evidence="1">
    <location>
        <begin position="77"/>
        <end position="88"/>
    </location>
</feature>
<dbReference type="RefSeq" id="WP_379496222.1">
    <property type="nucleotide sequence ID" value="NZ_JBHSAO010000006.1"/>
</dbReference>
<evidence type="ECO:0000313" key="3">
    <source>
        <dbReference type="Proteomes" id="UP001595772"/>
    </source>
</evidence>
<dbReference type="EMBL" id="JBHSAO010000006">
    <property type="protein sequence ID" value="MFC4023721.1"/>
    <property type="molecule type" value="Genomic_DNA"/>
</dbReference>
<evidence type="ECO:0008006" key="4">
    <source>
        <dbReference type="Google" id="ProtNLM"/>
    </source>
</evidence>
<evidence type="ECO:0000313" key="2">
    <source>
        <dbReference type="EMBL" id="MFC4023721.1"/>
    </source>
</evidence>
<proteinExistence type="predicted"/>
<accession>A0ABV8GXV5</accession>
<evidence type="ECO:0000256" key="1">
    <source>
        <dbReference type="SAM" id="MobiDB-lite"/>
    </source>
</evidence>
<reference evidence="3" key="1">
    <citation type="journal article" date="2019" name="Int. J. Syst. Evol. Microbiol.">
        <title>The Global Catalogue of Microorganisms (GCM) 10K type strain sequencing project: providing services to taxonomists for standard genome sequencing and annotation.</title>
        <authorList>
            <consortium name="The Broad Institute Genomics Platform"/>
            <consortium name="The Broad Institute Genome Sequencing Center for Infectious Disease"/>
            <person name="Wu L."/>
            <person name="Ma J."/>
        </authorList>
    </citation>
    <scope>NUCLEOTIDE SEQUENCE [LARGE SCALE GENOMIC DNA]</scope>
    <source>
        <strain evidence="3">IBRC-M 10703</strain>
    </source>
</reference>